<evidence type="ECO:0000256" key="1">
    <source>
        <dbReference type="SAM" id="MobiDB-lite"/>
    </source>
</evidence>
<dbReference type="CDD" id="cd00009">
    <property type="entry name" value="AAA"/>
    <property type="match status" value="1"/>
</dbReference>
<feature type="compositionally biased region" description="Basic and acidic residues" evidence="1">
    <location>
        <begin position="1"/>
        <end position="16"/>
    </location>
</feature>
<dbReference type="GO" id="GO:0016887">
    <property type="term" value="F:ATP hydrolysis activity"/>
    <property type="evidence" value="ECO:0007669"/>
    <property type="project" value="InterPro"/>
</dbReference>
<dbReference type="SUPFAM" id="SSF52540">
    <property type="entry name" value="P-loop containing nucleoside triphosphate hydrolases"/>
    <property type="match status" value="1"/>
</dbReference>
<feature type="region of interest" description="Disordered" evidence="1">
    <location>
        <begin position="1"/>
        <end position="83"/>
    </location>
</feature>
<dbReference type="InterPro" id="IPR027417">
    <property type="entry name" value="P-loop_NTPase"/>
</dbReference>
<dbReference type="InterPro" id="IPR050773">
    <property type="entry name" value="CbxX/CfxQ_RuBisCO_ESX"/>
</dbReference>
<dbReference type="InterPro" id="IPR003959">
    <property type="entry name" value="ATPase_AAA_core"/>
</dbReference>
<dbReference type="Pfam" id="PF00004">
    <property type="entry name" value="AAA"/>
    <property type="match status" value="1"/>
</dbReference>
<sequence>MELEVKLELHGPSDHKKPVRRSTRKRTEQDVNKNTSDKPTNNSNNKKFKNDKELLNMLMDSNDSDDDYDGDDDESDQETVCNNPLCDHKEYEKNQYKQLIYPPKQLNNILDLIQLGKTYHCKMNRTYFGLNLRLMCNLVEPLTKLKNMVGMTNVKESMVNQIIFFLQNFNQKEKCNECMDCVCNLPCTKNLNNDMLHTVITGPPGVGKTELGKILGQVYKAMGVLSSGHMNIATRSDLVGKYLGHTADKTQKFIDSCKGGVMFIDEAYALGHPEGRDSFSKECIDTLNQNMSERRDFLVIIAGYADALDKSFFSMNEGLKRRFTFRYDITGYTAPELLEIFLLKVKNDGWKTEFEFHENDISSEKETKEKSRLKVVKFFESNIKYFPHYGGDIESFLLNCKVVHGRRVVFLDQIHKKVLTVGDIEEGLNKFIEHRKYKTENTISESVVRMYI</sequence>
<dbReference type="EMBL" id="KY684085">
    <property type="protein sequence ID" value="ARF09513.1"/>
    <property type="molecule type" value="Genomic_DNA"/>
</dbReference>
<gene>
    <name evidence="3" type="ORF">Indivirus_1_136</name>
</gene>
<name>A0A1V0SCR8_9VIRU</name>
<reference evidence="3" key="1">
    <citation type="journal article" date="2017" name="Science">
        <title>Giant viruses with an expanded complement of translation system components.</title>
        <authorList>
            <person name="Schulz F."/>
            <person name="Yutin N."/>
            <person name="Ivanova N.N."/>
            <person name="Ortega D.R."/>
            <person name="Lee T.K."/>
            <person name="Vierheilig J."/>
            <person name="Daims H."/>
            <person name="Horn M."/>
            <person name="Wagner M."/>
            <person name="Jensen G.J."/>
            <person name="Kyrpides N.C."/>
            <person name="Koonin E.V."/>
            <person name="Woyke T."/>
        </authorList>
    </citation>
    <scope>NUCLEOTIDE SEQUENCE</scope>
    <source>
        <strain evidence="3">ILV1</strain>
    </source>
</reference>
<dbReference type="PANTHER" id="PTHR43392:SF2">
    <property type="entry name" value="AAA-TYPE ATPASE FAMILY PROTEIN _ ANKYRIN REPEAT FAMILY PROTEIN"/>
    <property type="match status" value="1"/>
</dbReference>
<evidence type="ECO:0000313" key="3">
    <source>
        <dbReference type="EMBL" id="ARF09513.1"/>
    </source>
</evidence>
<dbReference type="GO" id="GO:0005524">
    <property type="term" value="F:ATP binding"/>
    <property type="evidence" value="ECO:0007669"/>
    <property type="project" value="InterPro"/>
</dbReference>
<dbReference type="PANTHER" id="PTHR43392">
    <property type="entry name" value="AAA-TYPE ATPASE FAMILY PROTEIN / ANKYRIN REPEAT FAMILY PROTEIN"/>
    <property type="match status" value="1"/>
</dbReference>
<organism evidence="3">
    <name type="scientific">Indivirus ILV1</name>
    <dbReference type="NCBI Taxonomy" id="1977633"/>
    <lineage>
        <taxon>Viruses</taxon>
        <taxon>Varidnaviria</taxon>
        <taxon>Bamfordvirae</taxon>
        <taxon>Nucleocytoviricota</taxon>
        <taxon>Megaviricetes</taxon>
        <taxon>Imitervirales</taxon>
        <taxon>Mimiviridae</taxon>
        <taxon>Klosneuvirinae</taxon>
        <taxon>Indivirus</taxon>
    </lineage>
</organism>
<accession>A0A1V0SCR8</accession>
<dbReference type="Gene3D" id="3.40.50.300">
    <property type="entry name" value="P-loop containing nucleotide triphosphate hydrolases"/>
    <property type="match status" value="1"/>
</dbReference>
<feature type="compositionally biased region" description="Acidic residues" evidence="1">
    <location>
        <begin position="62"/>
        <end position="77"/>
    </location>
</feature>
<feature type="domain" description="ATPase AAA-type core" evidence="2">
    <location>
        <begin position="200"/>
        <end position="312"/>
    </location>
</feature>
<evidence type="ECO:0000259" key="2">
    <source>
        <dbReference type="Pfam" id="PF00004"/>
    </source>
</evidence>
<proteinExistence type="predicted"/>
<protein>
    <submittedName>
        <fullName evidence="3">AAA family ATPase</fullName>
    </submittedName>
</protein>